<dbReference type="EMBL" id="BMAV01016880">
    <property type="protein sequence ID" value="GFY68096.1"/>
    <property type="molecule type" value="Genomic_DNA"/>
</dbReference>
<accession>A0A8X6Y8H3</accession>
<evidence type="ECO:0000313" key="1">
    <source>
        <dbReference type="EMBL" id="GFY68096.1"/>
    </source>
</evidence>
<dbReference type="Proteomes" id="UP000886998">
    <property type="component" value="Unassembled WGS sequence"/>
</dbReference>
<dbReference type="OrthoDB" id="6432906at2759"/>
<reference evidence="1" key="1">
    <citation type="submission" date="2020-08" db="EMBL/GenBank/DDBJ databases">
        <title>Multicomponent nature underlies the extraordinary mechanical properties of spider dragline silk.</title>
        <authorList>
            <person name="Kono N."/>
            <person name="Nakamura H."/>
            <person name="Mori M."/>
            <person name="Yoshida Y."/>
            <person name="Ohtoshi R."/>
            <person name="Malay A.D."/>
            <person name="Moran D.A.P."/>
            <person name="Tomita M."/>
            <person name="Numata K."/>
            <person name="Arakawa K."/>
        </authorList>
    </citation>
    <scope>NUCLEOTIDE SEQUENCE</scope>
</reference>
<evidence type="ECO:0000313" key="2">
    <source>
        <dbReference type="Proteomes" id="UP000886998"/>
    </source>
</evidence>
<gene>
    <name evidence="1" type="ORF">TNIN_208801</name>
</gene>
<sequence>MVVNLASYRFPTTSKIDLEKPVDEAKVTMSPPDMDDVPLEFGCLTTLPEPSNHSWQEFFVVHTPRSVLTPITPGFPRGGDSFPDDAEMLHRADHGDITMQEIPIDSEEPILEMQEESADFLAGMPFLDQAPEELMQSGLFPESHHEPVPMAVDENLSHLLTPEAPTALEELQQLREAVEISENGERALRERSHIEGQRISPAESLETFVLGPISGPGRRQRRRRHLIVDPVTTLSAHQIRSQIARIDNLTVPIRRPTLLETAESMLQRLSAQLIPVGIRSRISRLQTLPEPTDLFSYVISPPEEEVPETG</sequence>
<name>A0A8X6Y8H3_9ARAC</name>
<protein>
    <submittedName>
        <fullName evidence="1">Uncharacterized protein</fullName>
    </submittedName>
</protein>
<comment type="caution">
    <text evidence="1">The sequence shown here is derived from an EMBL/GenBank/DDBJ whole genome shotgun (WGS) entry which is preliminary data.</text>
</comment>
<keyword evidence="2" id="KW-1185">Reference proteome</keyword>
<dbReference type="AlphaFoldDB" id="A0A8X6Y8H3"/>
<organism evidence="1 2">
    <name type="scientific">Trichonephila inaurata madagascariensis</name>
    <dbReference type="NCBI Taxonomy" id="2747483"/>
    <lineage>
        <taxon>Eukaryota</taxon>
        <taxon>Metazoa</taxon>
        <taxon>Ecdysozoa</taxon>
        <taxon>Arthropoda</taxon>
        <taxon>Chelicerata</taxon>
        <taxon>Arachnida</taxon>
        <taxon>Araneae</taxon>
        <taxon>Araneomorphae</taxon>
        <taxon>Entelegynae</taxon>
        <taxon>Araneoidea</taxon>
        <taxon>Nephilidae</taxon>
        <taxon>Trichonephila</taxon>
        <taxon>Trichonephila inaurata</taxon>
    </lineage>
</organism>
<proteinExistence type="predicted"/>